<keyword evidence="2" id="KW-1185">Reference proteome</keyword>
<dbReference type="RefSeq" id="WP_207989091.1">
    <property type="nucleotide sequence ID" value="NZ_CP071794.1"/>
</dbReference>
<evidence type="ECO:0000313" key="1">
    <source>
        <dbReference type="EMBL" id="QTD56964.1"/>
    </source>
</evidence>
<dbReference type="Pfam" id="PF14352">
    <property type="entry name" value="DUF4402"/>
    <property type="match status" value="1"/>
</dbReference>
<name>A0ABX7T5U0_9SPHN</name>
<dbReference type="InterPro" id="IPR025514">
    <property type="entry name" value="DUF4402"/>
</dbReference>
<dbReference type="EMBL" id="CP071794">
    <property type="protein sequence ID" value="QTD56964.1"/>
    <property type="molecule type" value="Genomic_DNA"/>
</dbReference>
<protein>
    <submittedName>
        <fullName evidence="1">DUF4402 domain-containing protein</fullName>
    </submittedName>
</protein>
<reference evidence="1 2" key="1">
    <citation type="submission" date="2021-03" db="EMBL/GenBank/DDBJ databases">
        <title>Complete genome of Parasphingorhabdus_sp.JHSY0214.</title>
        <authorList>
            <person name="Yoo J.H."/>
            <person name="Bae J.W."/>
        </authorList>
    </citation>
    <scope>NUCLEOTIDE SEQUENCE [LARGE SCALE GENOMIC DNA]</scope>
    <source>
        <strain evidence="1 2">JHSY0214</strain>
    </source>
</reference>
<proteinExistence type="predicted"/>
<sequence>MASVSRSITIVKNSDLLFGDFIAGTTNSNFRMHAVTGNLIQQSGDAVSIGGAQSRASFTATGTPFAQANIRRSQNSINIVRDGGTETMRVDNFWLGNSGGLRDQILDAAGQATYFVGGRLRIGPNQVAGTYRGTFEVTIEYQ</sequence>
<organism evidence="1 2">
    <name type="scientific">Parasphingorhabdus cellanae</name>
    <dbReference type="NCBI Taxonomy" id="2806553"/>
    <lineage>
        <taxon>Bacteria</taxon>
        <taxon>Pseudomonadati</taxon>
        <taxon>Pseudomonadota</taxon>
        <taxon>Alphaproteobacteria</taxon>
        <taxon>Sphingomonadales</taxon>
        <taxon>Sphingomonadaceae</taxon>
        <taxon>Parasphingorhabdus</taxon>
    </lineage>
</organism>
<dbReference type="Proteomes" id="UP000663923">
    <property type="component" value="Chromosome"/>
</dbReference>
<evidence type="ECO:0000313" key="2">
    <source>
        <dbReference type="Proteomes" id="UP000663923"/>
    </source>
</evidence>
<accession>A0ABX7T5U0</accession>
<gene>
    <name evidence="1" type="ORF">J4G78_05190</name>
</gene>